<dbReference type="AlphaFoldDB" id="A0A2Z2HRZ1"/>
<dbReference type="Pfam" id="PF00583">
    <property type="entry name" value="Acetyltransf_1"/>
    <property type="match status" value="1"/>
</dbReference>
<dbReference type="KEGG" id="naj:B1756_07280"/>
<keyword evidence="3" id="KW-1185">Reference proteome</keyword>
<dbReference type="InterPro" id="IPR000182">
    <property type="entry name" value="GNAT_dom"/>
</dbReference>
<feature type="domain" description="N-acetyltransferase" evidence="1">
    <location>
        <begin position="39"/>
        <end position="184"/>
    </location>
</feature>
<dbReference type="GO" id="GO:0016747">
    <property type="term" value="F:acyltransferase activity, transferring groups other than amino-acyl groups"/>
    <property type="evidence" value="ECO:0007669"/>
    <property type="project" value="InterPro"/>
</dbReference>
<proteinExistence type="predicted"/>
<protein>
    <submittedName>
        <fullName evidence="2">GNAT family N-acetyltransferase</fullName>
    </submittedName>
</protein>
<dbReference type="OrthoDB" id="339006at2157"/>
<dbReference type="EMBL" id="CP019893">
    <property type="protein sequence ID" value="ARS89563.1"/>
    <property type="molecule type" value="Genomic_DNA"/>
</dbReference>
<keyword evidence="2" id="KW-0808">Transferase</keyword>
<sequence>MGTGTDSSVACTWDNGSCEGTPLCPPRCPRFTDREGHPMLVRPSEPADFDALVEMYEDLDGHSRAMGLPPATTPKLEAWLSRLLDTGWNLIALDGDRVVGHVAVIPAESADPEFVIFVHQDYQNRGVGSELVKQLIAHAGDRAHDELTLSVSSGNRRAITVYQNVGFDVVERQVTELAMALDLQQPIVEQVQQPPAARN</sequence>
<evidence type="ECO:0000259" key="1">
    <source>
        <dbReference type="PROSITE" id="PS51186"/>
    </source>
</evidence>
<dbReference type="InterPro" id="IPR050276">
    <property type="entry name" value="MshD_Acetyltransferase"/>
</dbReference>
<dbReference type="Gene3D" id="3.40.630.30">
    <property type="match status" value="1"/>
</dbReference>
<dbReference type="InterPro" id="IPR016181">
    <property type="entry name" value="Acyl_CoA_acyltransferase"/>
</dbReference>
<dbReference type="SUPFAM" id="SSF55729">
    <property type="entry name" value="Acyl-CoA N-acyltransferases (Nat)"/>
    <property type="match status" value="1"/>
</dbReference>
<dbReference type="PANTHER" id="PTHR43617">
    <property type="entry name" value="L-AMINO ACID N-ACETYLTRANSFERASE"/>
    <property type="match status" value="1"/>
</dbReference>
<dbReference type="CDD" id="cd04301">
    <property type="entry name" value="NAT_SF"/>
    <property type="match status" value="1"/>
</dbReference>
<organism evidence="2 3">
    <name type="scientific">Natrarchaeobaculum aegyptiacum</name>
    <dbReference type="NCBI Taxonomy" id="745377"/>
    <lineage>
        <taxon>Archaea</taxon>
        <taxon>Methanobacteriati</taxon>
        <taxon>Methanobacteriota</taxon>
        <taxon>Stenosarchaea group</taxon>
        <taxon>Halobacteria</taxon>
        <taxon>Halobacteriales</taxon>
        <taxon>Natrialbaceae</taxon>
        <taxon>Natrarchaeobaculum</taxon>
    </lineage>
</organism>
<dbReference type="PROSITE" id="PS51186">
    <property type="entry name" value="GNAT"/>
    <property type="match status" value="1"/>
</dbReference>
<evidence type="ECO:0000313" key="3">
    <source>
        <dbReference type="Proteomes" id="UP000250088"/>
    </source>
</evidence>
<dbReference type="PANTHER" id="PTHR43617:SF34">
    <property type="entry name" value="PUTATIVE-RELATED"/>
    <property type="match status" value="1"/>
</dbReference>
<gene>
    <name evidence="2" type="ORF">B1756_07280</name>
</gene>
<name>A0A2Z2HRZ1_9EURY</name>
<evidence type="ECO:0000313" key="2">
    <source>
        <dbReference type="EMBL" id="ARS89563.1"/>
    </source>
</evidence>
<reference evidence="3" key="1">
    <citation type="submission" date="2017-02" db="EMBL/GenBank/DDBJ databases">
        <title>Natronthermophilus aegyptiacus gen. nov.,sp. nov., an aerobic, extremely halophilic alkalithermophilic archaeon isolated from the athalassohaline Wadi An Natrun, Egypt.</title>
        <authorList>
            <person name="Zhao B."/>
        </authorList>
    </citation>
    <scope>NUCLEOTIDE SEQUENCE [LARGE SCALE GENOMIC DNA]</scope>
    <source>
        <strain evidence="3">JW/NM-HA 15</strain>
    </source>
</reference>
<dbReference type="Proteomes" id="UP000250088">
    <property type="component" value="Chromosome"/>
</dbReference>
<accession>A0A2Z2HRZ1</accession>